<dbReference type="CDD" id="cd11648">
    <property type="entry name" value="RsmI"/>
    <property type="match status" value="1"/>
</dbReference>
<dbReference type="PANTHER" id="PTHR46111">
    <property type="entry name" value="RIBOSOMAL RNA SMALL SUBUNIT METHYLTRANSFERASE I"/>
    <property type="match status" value="1"/>
</dbReference>
<dbReference type="FunFam" id="3.30.950.10:FF:000002">
    <property type="entry name" value="Ribosomal RNA small subunit methyltransferase I"/>
    <property type="match status" value="1"/>
</dbReference>
<dbReference type="Gene3D" id="3.30.950.10">
    <property type="entry name" value="Methyltransferase, Cobalt-precorrin-4 Transmethylase, Domain 2"/>
    <property type="match status" value="1"/>
</dbReference>
<keyword evidence="5" id="KW-0949">S-adenosyl-L-methionine</keyword>
<keyword evidence="3" id="KW-0489">Methyltransferase</keyword>
<dbReference type="GO" id="GO:0006364">
    <property type="term" value="P:rRNA processing"/>
    <property type="evidence" value="ECO:0007669"/>
    <property type="project" value="UniProtKB-KW"/>
</dbReference>
<dbReference type="PROSITE" id="PS01296">
    <property type="entry name" value="RSMI"/>
    <property type="match status" value="1"/>
</dbReference>
<sequence>MDRYNIKKSLFSYHSFNEHKVVKKYIDEVLSGKIISLISDAGTPSISDPGFLIIREAIKNNIEIDCLPGATAFVPALVNSGISSDRFIFEGFLPTKKGRKKRLELLSNEKRTIIIYESPKRILKTLKELIIFFGKDRKASVSRELTKIYQENKRGTLEELFISFETRIIKGEIVLIIDGK</sequence>
<dbReference type="EMBL" id="UINC01000632">
    <property type="protein sequence ID" value="SUZ58637.1"/>
    <property type="molecule type" value="Genomic_DNA"/>
</dbReference>
<name>A0A381NW13_9ZZZZ</name>
<evidence type="ECO:0000313" key="7">
    <source>
        <dbReference type="EMBL" id="SUZ58637.1"/>
    </source>
</evidence>
<evidence type="ECO:0000256" key="4">
    <source>
        <dbReference type="ARBA" id="ARBA00022679"/>
    </source>
</evidence>
<keyword evidence="4" id="KW-0808">Transferase</keyword>
<dbReference type="Gene3D" id="3.40.1010.10">
    <property type="entry name" value="Cobalt-precorrin-4 Transmethylase, Domain 1"/>
    <property type="match status" value="1"/>
</dbReference>
<reference evidence="7" key="1">
    <citation type="submission" date="2018-05" db="EMBL/GenBank/DDBJ databases">
        <authorList>
            <person name="Lanie J.A."/>
            <person name="Ng W.-L."/>
            <person name="Kazmierczak K.M."/>
            <person name="Andrzejewski T.M."/>
            <person name="Davidsen T.M."/>
            <person name="Wayne K.J."/>
            <person name="Tettelin H."/>
            <person name="Glass J.I."/>
            <person name="Rusch D."/>
            <person name="Podicherti R."/>
            <person name="Tsui H.-C.T."/>
            <person name="Winkler M.E."/>
        </authorList>
    </citation>
    <scope>NUCLEOTIDE SEQUENCE</scope>
</reference>
<dbReference type="InterPro" id="IPR014777">
    <property type="entry name" value="4pyrrole_Mease_sub1"/>
</dbReference>
<organism evidence="7">
    <name type="scientific">marine metagenome</name>
    <dbReference type="NCBI Taxonomy" id="408172"/>
    <lineage>
        <taxon>unclassified sequences</taxon>
        <taxon>metagenomes</taxon>
        <taxon>ecological metagenomes</taxon>
    </lineage>
</organism>
<evidence type="ECO:0000256" key="1">
    <source>
        <dbReference type="ARBA" id="ARBA00022490"/>
    </source>
</evidence>
<dbReference type="InterPro" id="IPR008189">
    <property type="entry name" value="rRNA_ssu_MeTfrase_I"/>
</dbReference>
<proteinExistence type="predicted"/>
<dbReference type="InterPro" id="IPR000878">
    <property type="entry name" value="4pyrrol_Mease"/>
</dbReference>
<evidence type="ECO:0000256" key="2">
    <source>
        <dbReference type="ARBA" id="ARBA00022552"/>
    </source>
</evidence>
<dbReference type="InterPro" id="IPR018063">
    <property type="entry name" value="SAM_MeTrfase_RsmI_CS"/>
</dbReference>
<accession>A0A381NW13</accession>
<dbReference type="PANTHER" id="PTHR46111:SF1">
    <property type="entry name" value="RIBOSOMAL RNA SMALL SUBUNIT METHYLTRANSFERASE I"/>
    <property type="match status" value="1"/>
</dbReference>
<evidence type="ECO:0000256" key="3">
    <source>
        <dbReference type="ARBA" id="ARBA00022603"/>
    </source>
</evidence>
<dbReference type="GO" id="GO:0032259">
    <property type="term" value="P:methylation"/>
    <property type="evidence" value="ECO:0007669"/>
    <property type="project" value="UniProtKB-KW"/>
</dbReference>
<dbReference type="Pfam" id="PF00590">
    <property type="entry name" value="TP_methylase"/>
    <property type="match status" value="1"/>
</dbReference>
<evidence type="ECO:0000256" key="5">
    <source>
        <dbReference type="ARBA" id="ARBA00022691"/>
    </source>
</evidence>
<keyword evidence="1" id="KW-0963">Cytoplasm</keyword>
<dbReference type="AlphaFoldDB" id="A0A381NW13"/>
<feature type="domain" description="Tetrapyrrole methylase" evidence="6">
    <location>
        <begin position="17"/>
        <end position="160"/>
    </location>
</feature>
<dbReference type="InterPro" id="IPR014776">
    <property type="entry name" value="4pyrrole_Mease_sub2"/>
</dbReference>
<evidence type="ECO:0000259" key="6">
    <source>
        <dbReference type="Pfam" id="PF00590"/>
    </source>
</evidence>
<keyword evidence="2" id="KW-0698">rRNA processing</keyword>
<protein>
    <recommendedName>
        <fullName evidence="6">Tetrapyrrole methylase domain-containing protein</fullName>
    </recommendedName>
</protein>
<dbReference type="InterPro" id="IPR035996">
    <property type="entry name" value="4pyrrol_Methylase_sf"/>
</dbReference>
<gene>
    <name evidence="7" type="ORF">METZ01_LOCUS11491</name>
</gene>
<dbReference type="SUPFAM" id="SSF53790">
    <property type="entry name" value="Tetrapyrrole methylase"/>
    <property type="match status" value="1"/>
</dbReference>
<dbReference type="GO" id="GO:0008168">
    <property type="term" value="F:methyltransferase activity"/>
    <property type="evidence" value="ECO:0007669"/>
    <property type="project" value="UniProtKB-KW"/>
</dbReference>